<name>A0A0H3EAJ5_BIFBP</name>
<dbReference type="SUPFAM" id="SSF53822">
    <property type="entry name" value="Periplasmic binding protein-like I"/>
    <property type="match status" value="1"/>
</dbReference>
<feature type="signal peptide" evidence="2">
    <location>
        <begin position="1"/>
        <end position="29"/>
    </location>
</feature>
<gene>
    <name evidence="3" type="ordered locus">BBPR_1074</name>
</gene>
<dbReference type="Proteomes" id="UP000002312">
    <property type="component" value="Chromosome"/>
</dbReference>
<dbReference type="Gene3D" id="3.40.50.2300">
    <property type="match status" value="1"/>
</dbReference>
<feature type="compositionally biased region" description="Low complexity" evidence="1">
    <location>
        <begin position="173"/>
        <end position="201"/>
    </location>
</feature>
<dbReference type="OrthoDB" id="3239411at2"/>
<sequence>MSGRRMVSCLKLIAAAMATGLLLTTAGCASTDDTNTPDGGTVTQSTGAVAIFTPSDGITLSQHTPLNKWAKLVPDITSELKKQGFKSANITTTTSSDLAKQSQDIQDYVVNHAVSAQSGKNNANKKDGADEKEITLIVAPAAETQTSTRQYGDYVSQTSGTATDRTGSDEAGSTDASESTDTSESANASSSDNASDSTDTESMPRMANALQLAKDSGMHVVLVANPVKDFTPDAFVELSTAERIGQIQASKLADKLQLDTISKDNPKAVEILLPYTASADGSDDEFAKEAFAGAWSVLQPYFKKGTAYSPSGLLTADTTDGQWESVAFKIDKDSRITDEITNRLKQKDSASHTRIDGIIAMNDYVASGVVDALDHLGYTGSAADINPSITLPGIVGNITGKQDLHRKKVPDPIKAPENDGDAANDGSASEKARDTQWPIITGYGAYVDELPQLVSGHQWMTAVEDRKGAATQLAQMCLKINQGTAVKSPQNLTKGTYPGVAGKNMPTLRPDLVAVSASNLKSTLIDPGYITLADAGM</sequence>
<feature type="region of interest" description="Disordered" evidence="1">
    <location>
        <begin position="146"/>
        <end position="203"/>
    </location>
</feature>
<dbReference type="KEGG" id="bbp:BBPR_1074"/>
<evidence type="ECO:0000313" key="4">
    <source>
        <dbReference type="Proteomes" id="UP000002312"/>
    </source>
</evidence>
<evidence type="ECO:0000256" key="1">
    <source>
        <dbReference type="SAM" id="MobiDB-lite"/>
    </source>
</evidence>
<protein>
    <submittedName>
        <fullName evidence="3">Conserved hypothetical secreted protein</fullName>
    </submittedName>
</protein>
<feature type="region of interest" description="Disordered" evidence="1">
    <location>
        <begin position="402"/>
        <end position="434"/>
    </location>
</feature>
<dbReference type="eggNOG" id="COG4213">
    <property type="taxonomic scope" value="Bacteria"/>
</dbReference>
<dbReference type="PROSITE" id="PS51257">
    <property type="entry name" value="PROKAR_LIPOPROTEIN"/>
    <property type="match status" value="1"/>
</dbReference>
<organism evidence="3 4">
    <name type="scientific">Bifidobacterium bifidum (strain PRL2010)</name>
    <dbReference type="NCBI Taxonomy" id="702459"/>
    <lineage>
        <taxon>Bacteria</taxon>
        <taxon>Bacillati</taxon>
        <taxon>Actinomycetota</taxon>
        <taxon>Actinomycetes</taxon>
        <taxon>Bifidobacteriales</taxon>
        <taxon>Bifidobacteriaceae</taxon>
        <taxon>Bifidobacterium</taxon>
    </lineage>
</organism>
<accession>A0A0H3EAJ5</accession>
<keyword evidence="2" id="KW-0732">Signal</keyword>
<reference evidence="3 4" key="1">
    <citation type="journal article" date="2010" name="Proc. Natl. Acad. Sci. U.S.A.">
        <title>Genome analysis of Bifidobacterium bifidum PRL2010 reveals metabolic pathways for host-derived glycan foraging.</title>
        <authorList>
            <person name="Turroni F."/>
            <person name="Bottacini F."/>
            <person name="Foroni E."/>
            <person name="Mulder I."/>
            <person name="Kim J.H."/>
            <person name="Zomer A."/>
            <person name="Sanchez B."/>
            <person name="Bidossi A."/>
            <person name="Ferrarini A."/>
            <person name="Giubellini V."/>
            <person name="Delledonne M."/>
            <person name="Henrissat B."/>
            <person name="Coutinho P."/>
            <person name="Oggioni M."/>
            <person name="Fitzgerald G.F."/>
            <person name="Mills D."/>
            <person name="Margolles A."/>
            <person name="Kelly D."/>
            <person name="van Sinderen D."/>
            <person name="Ventura M."/>
        </authorList>
    </citation>
    <scope>NUCLEOTIDE SEQUENCE [LARGE SCALE GENOMIC DNA]</scope>
    <source>
        <strain evidence="3 4">PRL2010</strain>
    </source>
</reference>
<feature type="chain" id="PRO_5038662337" evidence="2">
    <location>
        <begin position="30"/>
        <end position="537"/>
    </location>
</feature>
<evidence type="ECO:0000256" key="2">
    <source>
        <dbReference type="SAM" id="SignalP"/>
    </source>
</evidence>
<dbReference type="InterPro" id="IPR028082">
    <property type="entry name" value="Peripla_BP_I"/>
</dbReference>
<dbReference type="AlphaFoldDB" id="A0A0H3EAJ5"/>
<dbReference type="HOGENOM" id="CLU_534930_0_0_11"/>
<dbReference type="PATRIC" id="fig|702459.3.peg.1112"/>
<dbReference type="EMBL" id="CP001840">
    <property type="protein sequence ID" value="ADP36141.1"/>
    <property type="molecule type" value="Genomic_DNA"/>
</dbReference>
<proteinExistence type="predicted"/>
<evidence type="ECO:0000313" key="3">
    <source>
        <dbReference type="EMBL" id="ADP36141.1"/>
    </source>
</evidence>
<feature type="compositionally biased region" description="Polar residues" evidence="1">
    <location>
        <begin position="146"/>
        <end position="165"/>
    </location>
</feature>